<dbReference type="SUPFAM" id="SSF53448">
    <property type="entry name" value="Nucleotide-diphospho-sugar transferases"/>
    <property type="match status" value="1"/>
</dbReference>
<dbReference type="PRINTS" id="PR00248">
    <property type="entry name" value="GPCRMGR"/>
</dbReference>
<accession>C3ZMS5</accession>
<dbReference type="Gene3D" id="3.90.550.10">
    <property type="entry name" value="Spore Coat Polysaccharide Biosynthesis Protein SpsA, Chain A"/>
    <property type="match status" value="1"/>
</dbReference>
<dbReference type="Pfam" id="PF10613">
    <property type="entry name" value="Lig_chan-Glu_bd"/>
    <property type="match status" value="1"/>
</dbReference>
<keyword evidence="9" id="KW-0430">Lectin</keyword>
<feature type="compositionally biased region" description="Polar residues" evidence="24">
    <location>
        <begin position="931"/>
        <end position="943"/>
    </location>
</feature>
<dbReference type="InterPro" id="IPR035992">
    <property type="entry name" value="Ricin_B-like_lectins"/>
</dbReference>
<dbReference type="PANTHER" id="PTHR11675:SF131">
    <property type="entry name" value="POLYPEPTIDE N-ACETYLGALACTOSAMINYLTRANSFERASE 9-RELATED"/>
    <property type="match status" value="1"/>
</dbReference>
<dbReference type="SUPFAM" id="SSF53850">
    <property type="entry name" value="Periplasmic binding protein-like II"/>
    <property type="match status" value="1"/>
</dbReference>
<comment type="cofactor">
    <cofactor evidence="1">
        <name>Mn(2+)</name>
        <dbReference type="ChEBI" id="CHEBI:29035"/>
    </cofactor>
</comment>
<feature type="domain" description="Ionotropic glutamate receptor L-glutamate and glycine-binding" evidence="28">
    <location>
        <begin position="326"/>
        <end position="389"/>
    </location>
</feature>
<keyword evidence="22" id="KW-0407">Ion channel</keyword>
<comment type="subcellular location">
    <subcellularLocation>
        <location evidence="3">Golgi apparatus membrane</location>
        <topology evidence="3">Single-pass type II membrane protein</topology>
    </subcellularLocation>
    <subcellularLocation>
        <location evidence="2">Membrane</location>
        <topology evidence="2">Multi-pass membrane protein</topology>
    </subcellularLocation>
    <subcellularLocation>
        <location evidence="23">Postsynaptic cell membrane</location>
    </subcellularLocation>
</comment>
<evidence type="ECO:0000256" key="24">
    <source>
        <dbReference type="SAM" id="MobiDB-lite"/>
    </source>
</evidence>
<keyword evidence="10" id="KW-0735">Signal-anchor</keyword>
<dbReference type="Pfam" id="PF00652">
    <property type="entry name" value="Ricin_B_lectin"/>
    <property type="match status" value="1"/>
</dbReference>
<dbReference type="Pfam" id="PF00060">
    <property type="entry name" value="Lig_chan"/>
    <property type="match status" value="1"/>
</dbReference>
<dbReference type="Gene3D" id="1.10.287.70">
    <property type="match status" value="1"/>
</dbReference>
<dbReference type="InParanoid" id="C3ZMS5"/>
<gene>
    <name evidence="29" type="ORF">BRAFLDRAFT_90906</name>
</gene>
<evidence type="ECO:0000256" key="8">
    <source>
        <dbReference type="ARBA" id="ARBA00022692"/>
    </source>
</evidence>
<feature type="transmembrane region" description="Helical" evidence="25">
    <location>
        <begin position="445"/>
        <end position="466"/>
    </location>
</feature>
<evidence type="ECO:0000256" key="1">
    <source>
        <dbReference type="ARBA" id="ARBA00001936"/>
    </source>
</evidence>
<keyword evidence="13" id="KW-0333">Golgi apparatus</keyword>
<evidence type="ECO:0000256" key="22">
    <source>
        <dbReference type="ARBA" id="ARBA00023303"/>
    </source>
</evidence>
<feature type="region of interest" description="Disordered" evidence="24">
    <location>
        <begin position="782"/>
        <end position="829"/>
    </location>
</feature>
<evidence type="ECO:0000256" key="21">
    <source>
        <dbReference type="ARBA" id="ARBA00023286"/>
    </source>
</evidence>
<proteinExistence type="inferred from homology"/>
<evidence type="ECO:0000259" key="27">
    <source>
        <dbReference type="SMART" id="SM00458"/>
    </source>
</evidence>
<evidence type="ECO:0000259" key="26">
    <source>
        <dbReference type="SMART" id="SM00079"/>
    </source>
</evidence>
<evidence type="ECO:0000256" key="7">
    <source>
        <dbReference type="ARBA" id="ARBA00022448"/>
    </source>
</evidence>
<feature type="domain" description="Ionotropic glutamate receptor C-terminal" evidence="26">
    <location>
        <begin position="315"/>
        <end position="694"/>
    </location>
</feature>
<dbReference type="UniPathway" id="UPA00378"/>
<dbReference type="InterPro" id="IPR001320">
    <property type="entry name" value="Iontro_rcpt_C"/>
</dbReference>
<evidence type="ECO:0000259" key="28">
    <source>
        <dbReference type="SMART" id="SM00918"/>
    </source>
</evidence>
<keyword evidence="18" id="KW-0325">Glycoprotein</keyword>
<evidence type="ECO:0000256" key="19">
    <source>
        <dbReference type="ARBA" id="ARBA00023211"/>
    </source>
</evidence>
<dbReference type="GO" id="GO:0004653">
    <property type="term" value="F:polypeptide N-acetylgalactosaminyltransferase activity"/>
    <property type="evidence" value="ECO:0007669"/>
    <property type="project" value="UniProtKB-EC"/>
</dbReference>
<reference evidence="29" key="1">
    <citation type="journal article" date="2008" name="Nature">
        <title>The amphioxus genome and the evolution of the chordate karyotype.</title>
        <authorList>
            <consortium name="US DOE Joint Genome Institute (JGI-PGF)"/>
            <person name="Putnam N.H."/>
            <person name="Butts T."/>
            <person name="Ferrier D.E.K."/>
            <person name="Furlong R.F."/>
            <person name="Hellsten U."/>
            <person name="Kawashima T."/>
            <person name="Robinson-Rechavi M."/>
            <person name="Shoguchi E."/>
            <person name="Terry A."/>
            <person name="Yu J.-K."/>
            <person name="Benito-Gutierrez E.L."/>
            <person name="Dubchak I."/>
            <person name="Garcia-Fernandez J."/>
            <person name="Gibson-Brown J.J."/>
            <person name="Grigoriev I.V."/>
            <person name="Horton A.C."/>
            <person name="de Jong P.J."/>
            <person name="Jurka J."/>
            <person name="Kapitonov V.V."/>
            <person name="Kohara Y."/>
            <person name="Kuroki Y."/>
            <person name="Lindquist E."/>
            <person name="Lucas S."/>
            <person name="Osoegawa K."/>
            <person name="Pennacchio L.A."/>
            <person name="Salamov A.A."/>
            <person name="Satou Y."/>
            <person name="Sauka-Spengler T."/>
            <person name="Schmutz J."/>
            <person name="Shin-I T."/>
            <person name="Toyoda A."/>
            <person name="Bronner-Fraser M."/>
            <person name="Fujiyama A."/>
            <person name="Holland L.Z."/>
            <person name="Holland P.W.H."/>
            <person name="Satoh N."/>
            <person name="Rokhsar D.S."/>
        </authorList>
    </citation>
    <scope>NUCLEOTIDE SEQUENCE [LARGE SCALE GENOMIC DNA]</scope>
    <source>
        <strain evidence="29">S238N-H82</strain>
        <tissue evidence="29">Testes</tissue>
    </source>
</reference>
<keyword evidence="7" id="KW-0813">Transport</keyword>
<keyword evidence="12" id="KW-0770">Synapse</keyword>
<dbReference type="InterPro" id="IPR000772">
    <property type="entry name" value="Ricin_B_lectin"/>
</dbReference>
<keyword evidence="8 25" id="KW-0812">Transmembrane</keyword>
<dbReference type="SUPFAM" id="SSF50370">
    <property type="entry name" value="Ricin B-like lectins"/>
    <property type="match status" value="1"/>
</dbReference>
<keyword evidence="19" id="KW-0464">Manganese</keyword>
<dbReference type="InterPro" id="IPR000337">
    <property type="entry name" value="GPCR_3"/>
</dbReference>
<dbReference type="GO" id="GO:0000139">
    <property type="term" value="C:Golgi membrane"/>
    <property type="evidence" value="ECO:0007669"/>
    <property type="project" value="UniProtKB-SubCell"/>
</dbReference>
<dbReference type="GO" id="GO:0045211">
    <property type="term" value="C:postsynaptic membrane"/>
    <property type="evidence" value="ECO:0007669"/>
    <property type="project" value="UniProtKB-SubCell"/>
</dbReference>
<keyword evidence="14" id="KW-0406">Ion transport</keyword>
<evidence type="ECO:0000256" key="17">
    <source>
        <dbReference type="ARBA" id="ARBA00023170"/>
    </source>
</evidence>
<evidence type="ECO:0000256" key="12">
    <source>
        <dbReference type="ARBA" id="ARBA00023018"/>
    </source>
</evidence>
<evidence type="ECO:0000256" key="13">
    <source>
        <dbReference type="ARBA" id="ARBA00023034"/>
    </source>
</evidence>
<dbReference type="SMART" id="SM00458">
    <property type="entry name" value="RICIN"/>
    <property type="match status" value="1"/>
</dbReference>
<dbReference type="InterPro" id="IPR019594">
    <property type="entry name" value="Glu/Gly-bd"/>
</dbReference>
<dbReference type="Pfam" id="PF01094">
    <property type="entry name" value="ANF_receptor"/>
    <property type="match status" value="1"/>
</dbReference>
<dbReference type="InterPro" id="IPR001828">
    <property type="entry name" value="ANF_lig-bd_rcpt"/>
</dbReference>
<keyword evidence="16" id="KW-1015">Disulfide bond</keyword>
<keyword evidence="21" id="KW-1071">Ligand-gated ion channel</keyword>
<keyword evidence="15 25" id="KW-0472">Membrane</keyword>
<evidence type="ECO:0000256" key="10">
    <source>
        <dbReference type="ARBA" id="ARBA00022968"/>
    </source>
</evidence>
<dbReference type="SMART" id="SM00918">
    <property type="entry name" value="Lig_chan-Glu_bd"/>
    <property type="match status" value="1"/>
</dbReference>
<dbReference type="EMBL" id="GG666647">
    <property type="protein sequence ID" value="EEN46182.1"/>
    <property type="molecule type" value="Genomic_DNA"/>
</dbReference>
<feature type="region of interest" description="Disordered" evidence="24">
    <location>
        <begin position="884"/>
        <end position="957"/>
    </location>
</feature>
<dbReference type="EC" id="2.4.1.41" evidence="6"/>
<evidence type="ECO:0000256" key="5">
    <source>
        <dbReference type="ARBA" id="ARBA00005680"/>
    </source>
</evidence>
<feature type="transmembrane region" description="Helical" evidence="25">
    <location>
        <begin position="529"/>
        <end position="553"/>
    </location>
</feature>
<evidence type="ECO:0000256" key="3">
    <source>
        <dbReference type="ARBA" id="ARBA00004323"/>
    </source>
</evidence>
<dbReference type="Gene3D" id="3.40.50.2300">
    <property type="match status" value="4"/>
</dbReference>
<dbReference type="GO" id="GO:0015276">
    <property type="term" value="F:ligand-gated monoatomic ion channel activity"/>
    <property type="evidence" value="ECO:0007669"/>
    <property type="project" value="InterPro"/>
</dbReference>
<evidence type="ECO:0000256" key="2">
    <source>
        <dbReference type="ARBA" id="ARBA00004141"/>
    </source>
</evidence>
<feature type="compositionally biased region" description="Basic and acidic residues" evidence="24">
    <location>
        <begin position="782"/>
        <end position="794"/>
    </location>
</feature>
<name>C3ZMS5_BRAFL</name>
<evidence type="ECO:0000256" key="23">
    <source>
        <dbReference type="ARBA" id="ARBA00034100"/>
    </source>
</evidence>
<evidence type="ECO:0000256" key="6">
    <source>
        <dbReference type="ARBA" id="ARBA00012644"/>
    </source>
</evidence>
<dbReference type="CDD" id="cd02510">
    <property type="entry name" value="pp-GalNAc-T"/>
    <property type="match status" value="1"/>
</dbReference>
<dbReference type="STRING" id="7739.C3ZMS5"/>
<keyword evidence="11 25" id="KW-1133">Transmembrane helix</keyword>
<keyword evidence="17" id="KW-0675">Receptor</keyword>
<organism>
    <name type="scientific">Branchiostoma floridae</name>
    <name type="common">Florida lancelet</name>
    <name type="synonym">Amphioxus</name>
    <dbReference type="NCBI Taxonomy" id="7739"/>
    <lineage>
        <taxon>Eukaryota</taxon>
        <taxon>Metazoa</taxon>
        <taxon>Chordata</taxon>
        <taxon>Cephalochordata</taxon>
        <taxon>Leptocardii</taxon>
        <taxon>Amphioxiformes</taxon>
        <taxon>Branchiostomatidae</taxon>
        <taxon>Branchiostoma</taxon>
    </lineage>
</organism>
<dbReference type="Gene3D" id="2.80.10.50">
    <property type="match status" value="1"/>
</dbReference>
<dbReference type="GO" id="GO:0004930">
    <property type="term" value="F:G protein-coupled receptor activity"/>
    <property type="evidence" value="ECO:0007669"/>
    <property type="project" value="InterPro"/>
</dbReference>
<dbReference type="FunFam" id="3.90.550.10:FF:000053">
    <property type="entry name" value="Polypeptide N-acetylgalactosaminyltransferase"/>
    <property type="match status" value="1"/>
</dbReference>
<dbReference type="InterPro" id="IPR028082">
    <property type="entry name" value="Peripla_BP_I"/>
</dbReference>
<evidence type="ECO:0000256" key="11">
    <source>
        <dbReference type="ARBA" id="ARBA00022989"/>
    </source>
</evidence>
<feature type="compositionally biased region" description="Basic and acidic residues" evidence="24">
    <location>
        <begin position="815"/>
        <end position="829"/>
    </location>
</feature>
<evidence type="ECO:0000256" key="9">
    <source>
        <dbReference type="ARBA" id="ARBA00022734"/>
    </source>
</evidence>
<protein>
    <recommendedName>
        <fullName evidence="6">polypeptide N-acetylgalactosaminyltransferase</fullName>
        <ecNumber evidence="6">2.4.1.41</ecNumber>
    </recommendedName>
</protein>
<evidence type="ECO:0000256" key="4">
    <source>
        <dbReference type="ARBA" id="ARBA00004922"/>
    </source>
</evidence>
<dbReference type="FunFam" id="3.40.190.10:FF:000399">
    <property type="entry name" value="Predicted protein"/>
    <property type="match status" value="1"/>
</dbReference>
<evidence type="ECO:0000256" key="16">
    <source>
        <dbReference type="ARBA" id="ARBA00023157"/>
    </source>
</evidence>
<dbReference type="PROSITE" id="PS50231">
    <property type="entry name" value="RICIN_B_LECTIN"/>
    <property type="match status" value="1"/>
</dbReference>
<dbReference type="eggNOG" id="KOG3736">
    <property type="taxonomic scope" value="Eukaryota"/>
</dbReference>
<dbReference type="InterPro" id="IPR029044">
    <property type="entry name" value="Nucleotide-diphossugar_trans"/>
</dbReference>
<dbReference type="Gene3D" id="3.40.190.10">
    <property type="entry name" value="Periplasmic binding protein-like II"/>
    <property type="match status" value="2"/>
</dbReference>
<evidence type="ECO:0000256" key="18">
    <source>
        <dbReference type="ARBA" id="ARBA00023180"/>
    </source>
</evidence>
<dbReference type="Pfam" id="PF00535">
    <property type="entry name" value="Glycos_transf_2"/>
    <property type="match status" value="1"/>
</dbReference>
<sequence>MAENVQACEQAGDGILTILGPHGSSQVKATQLVSSSLHIPQISYAATDPYLANQEINKYLLRMSPSDATQGLALAQLIEHFGWSQMSIIMSTDDFGARIIILNCVVEYGKVILKQAHDHGMVGAGWQWLVTVGITGSILFPGFENMPDYYEGLIGMYIVDDAGELHDEFQHRWIAADPVQYPGVGNGTLVAYAGKAMDAVLLLAYGLRDMLAAGETVDPESLNCSVIPHPEWSRGETFLQHLHMVDGPGVTGRVSMKSDGSSRNAVYDVVTLGKDGWKKVGRWNDSAGLTLPERVTFMGGQQEVIDFISDLSNRTLRVVTHKEQGFVHIRDTDEWGKNLTGKERFSDLLEWLSEKLGFRYELYEVEDNNFGAYDPELKKWNGMVHDVITKTADIAMATLTITAQREEACDFTMPYVDVGLTFIMGKEETKTYSLLNFLTPFERDLWFMFVVTAVAVGIFQAVINYLSPYGYRAQEQPGQSERSKRRRRHEDLNAKPPYRLSDAVWQSFTMLVQIGPEVFPRSYAGRITAIFFGLGTMVLLATYTANLAAFLTVSRLMSGINSVEDLAAQSEVLYGARGSGATESFFLESKLEPYKTMARLMTEKRDDVMVTSMEEGLKKVREGNYAFISDNVVLDYVATRQPCDIKTVGRLFRNAGYGVLLAKGSPYTGEFSNAIIQARESGFIETLTKKWITSNECDKSQNTGASQDRISINKMLGVFVVIYGGMCVSLVVLVFEWLVASCRDVDTKKPKAPKSIGEAVSKNLRSQARRYKSDWDSFCGDKRELDDNRTEKNGKPINGDPSNPNIGMNGHYTAKAKDPGGQRTSSLDDKLENTAIHSTTYLTRWSTKKNTHILSHVRRISRINNQTSRPRNLEESLGAGLVDNENLDYGNKKTTKPTKHLQDRTTKASVQTPRIGRKATTILEKEDRNIPESSAVSRGSQFLPTVHVKPPSDPNSPGEYGVAVDLVNLTEAQEKRRNELLEKYGLDEYLSRQISLHRALPYSRPDRCQEQTFLPNLPSVSIIVVFHNEAMSVLKRTLHSILDNTPSSLLQEVLLVDDLSDNDDLKGDLEDYISQLPRIRLLRNRQREGLARSRVRAAGVASGDVLTFLDSHVECNTGWLEPLVDRIARDRKTVVSPGIDWIHGDTFAYDYGIDTLRVTWGWNLGFGFDHEHAERWVQLSEDEQVKPVRSPMLLGGLFAIDRQYFREIGMYDPGLEYWGGEHFEISFKAWMCGGSIEVLPCSRVGHVWGKKTYSTGNMTLHDWASRNNMRVAEVWMDHYKVHYYIRRPYLMKRKFGDISDRRRLRERLQCKDFRWYLDNAFPDLYIPDDIPGRYGQVRNNGTNTCLDWTSKPQRELEMFPCHHGLGTQFFELTGQNQLRDERSCLEARDDGSDVMLVTCGRSEEEPPPLQQWTLTNGGFLYNAATKTCLHAVPADPGAGGKVTIMPCDLSSLQKWTIEYIWHKDLG</sequence>
<dbReference type="SUPFAM" id="SSF81324">
    <property type="entry name" value="Voltage-gated potassium channels"/>
    <property type="match status" value="1"/>
</dbReference>
<keyword evidence="20" id="KW-0628">Postsynaptic cell membrane</keyword>
<evidence type="ECO:0000256" key="15">
    <source>
        <dbReference type="ARBA" id="ARBA00023136"/>
    </source>
</evidence>
<evidence type="ECO:0000256" key="14">
    <source>
        <dbReference type="ARBA" id="ARBA00023065"/>
    </source>
</evidence>
<dbReference type="InterPro" id="IPR045885">
    <property type="entry name" value="GalNAc-T"/>
</dbReference>
<dbReference type="FunFam" id="3.40.50.2300:FF:000757">
    <property type="match status" value="1"/>
</dbReference>
<dbReference type="SUPFAM" id="SSF53822">
    <property type="entry name" value="Periplasmic binding protein-like I"/>
    <property type="match status" value="1"/>
</dbReference>
<comment type="pathway">
    <text evidence="4">Protein modification; protein glycosylation.</text>
</comment>
<dbReference type="GO" id="GO:0030246">
    <property type="term" value="F:carbohydrate binding"/>
    <property type="evidence" value="ECO:0007669"/>
    <property type="project" value="UniProtKB-KW"/>
</dbReference>
<evidence type="ECO:0000313" key="29">
    <source>
        <dbReference type="EMBL" id="EEN46182.1"/>
    </source>
</evidence>
<dbReference type="FunFam" id="3.40.190.10:FF:000257">
    <property type="entry name" value="Uncharacterized protein"/>
    <property type="match status" value="1"/>
</dbReference>
<dbReference type="SMART" id="SM00079">
    <property type="entry name" value="PBPe"/>
    <property type="match status" value="1"/>
</dbReference>
<dbReference type="eggNOG" id="KOG1052">
    <property type="taxonomic scope" value="Eukaryota"/>
</dbReference>
<dbReference type="PANTHER" id="PTHR11675">
    <property type="entry name" value="N-ACETYLGALACTOSAMINYLTRANSFERASE"/>
    <property type="match status" value="1"/>
</dbReference>
<dbReference type="CDD" id="cd23459">
    <property type="entry name" value="beta-trefoil_Ricin_Pgant1-like"/>
    <property type="match status" value="1"/>
</dbReference>
<comment type="similarity">
    <text evidence="5">Belongs to the glycosyltransferase 2 family. GalNAc-T subfamily.</text>
</comment>
<feature type="domain" description="Ricin B lectin" evidence="27">
    <location>
        <begin position="1334"/>
        <end position="1458"/>
    </location>
</feature>
<evidence type="ECO:0000256" key="20">
    <source>
        <dbReference type="ARBA" id="ARBA00023257"/>
    </source>
</evidence>
<dbReference type="InterPro" id="IPR001173">
    <property type="entry name" value="Glyco_trans_2-like"/>
</dbReference>
<evidence type="ECO:0000256" key="25">
    <source>
        <dbReference type="SAM" id="Phobius"/>
    </source>
</evidence>